<dbReference type="SUPFAM" id="SSF144091">
    <property type="entry name" value="Rhomboid-like"/>
    <property type="match status" value="1"/>
</dbReference>
<feature type="domain" description="Peptidase S54 rhomboid" evidence="8">
    <location>
        <begin position="70"/>
        <end position="224"/>
    </location>
</feature>
<proteinExistence type="inferred from homology"/>
<evidence type="ECO:0000313" key="9">
    <source>
        <dbReference type="EMBL" id="BAU22743.1"/>
    </source>
</evidence>
<dbReference type="GO" id="GO:0016020">
    <property type="term" value="C:membrane"/>
    <property type="evidence" value="ECO:0007669"/>
    <property type="project" value="UniProtKB-SubCell"/>
</dbReference>
<sequence length="246" mass="27986">MIPLQDLNPRRRPALVTWGLIIVNVCVFLFELSLSGEARQSFFRNWGFTPGLFFDDYFSVLTGQNPWQSYLSLFTHLFIHGGWLHLIGNMWTLWIFGDNVEDRLGPFRFLLFYLTTGILATLTHALIYSDSVVPLVGASGAISAVMGAYFMMYPFARILVLIPVFFIPLFVEIPAFLYLGLWFLMQFYSGLFSLALPGSVGGIAWFAHLGGFLTGALTYKLFCKRPCRFYRDEEGVFGAFFDLDKP</sequence>
<dbReference type="GO" id="GO:0004252">
    <property type="term" value="F:serine-type endopeptidase activity"/>
    <property type="evidence" value="ECO:0007669"/>
    <property type="project" value="InterPro"/>
</dbReference>
<dbReference type="EMBL" id="AP014945">
    <property type="protein sequence ID" value="BAU22743.1"/>
    <property type="molecule type" value="Genomic_DNA"/>
</dbReference>
<feature type="transmembrane region" description="Helical" evidence="7">
    <location>
        <begin position="77"/>
        <end position="97"/>
    </location>
</feature>
<dbReference type="OrthoDB" id="9813074at2"/>
<feature type="transmembrane region" description="Helical" evidence="7">
    <location>
        <begin position="12"/>
        <end position="30"/>
    </location>
</feature>
<dbReference type="PANTHER" id="PTHR43731:SF14">
    <property type="entry name" value="PRESENILIN-ASSOCIATED RHOMBOID-LIKE PROTEIN, MITOCHONDRIAL"/>
    <property type="match status" value="1"/>
</dbReference>
<dbReference type="Proteomes" id="UP000068196">
    <property type="component" value="Chromosome"/>
</dbReference>
<keyword evidence="5 7" id="KW-1133">Transmembrane helix</keyword>
<dbReference type="PATRIC" id="fig|1653476.3.peg.349"/>
<accession>A0A0U5AFG5</accession>
<comment type="subcellular location">
    <subcellularLocation>
        <location evidence="1">Membrane</location>
        <topology evidence="1">Multi-pass membrane protein</topology>
    </subcellularLocation>
</comment>
<feature type="transmembrane region" description="Helical" evidence="7">
    <location>
        <begin position="109"/>
        <end position="127"/>
    </location>
</feature>
<dbReference type="RefSeq" id="WP_068512445.1">
    <property type="nucleotide sequence ID" value="NZ_AP014945.1"/>
</dbReference>
<feature type="transmembrane region" description="Helical" evidence="7">
    <location>
        <begin position="158"/>
        <end position="183"/>
    </location>
</feature>
<evidence type="ECO:0000256" key="1">
    <source>
        <dbReference type="ARBA" id="ARBA00004141"/>
    </source>
</evidence>
<name>A0A0U5AFG5_9BACT</name>
<feature type="transmembrane region" description="Helical" evidence="7">
    <location>
        <begin position="203"/>
        <end position="222"/>
    </location>
</feature>
<dbReference type="InterPro" id="IPR035952">
    <property type="entry name" value="Rhomboid-like_sf"/>
</dbReference>
<reference evidence="10" key="2">
    <citation type="journal article" date="2016" name="Int. J. Syst. Evol. Microbiol.">
        <title>Caldimicrobium thiodismutans sp. nov., a sulfur-disproportionating bacterium isolated from a hot spring.</title>
        <authorList>
            <person name="Kojima H."/>
            <person name="Umezawa K."/>
            <person name="Fukui M."/>
        </authorList>
    </citation>
    <scope>NUCLEOTIDE SEQUENCE [LARGE SCALE GENOMIC DNA]</scope>
    <source>
        <strain evidence="10">TF1</strain>
    </source>
</reference>
<keyword evidence="6 7" id="KW-0472">Membrane</keyword>
<keyword evidence="3 7" id="KW-0812">Transmembrane</keyword>
<dbReference type="InterPro" id="IPR022764">
    <property type="entry name" value="Peptidase_S54_rhomboid_dom"/>
</dbReference>
<dbReference type="PANTHER" id="PTHR43731">
    <property type="entry name" value="RHOMBOID PROTEASE"/>
    <property type="match status" value="1"/>
</dbReference>
<feature type="transmembrane region" description="Helical" evidence="7">
    <location>
        <begin position="133"/>
        <end position="151"/>
    </location>
</feature>
<evidence type="ECO:0000256" key="3">
    <source>
        <dbReference type="ARBA" id="ARBA00022692"/>
    </source>
</evidence>
<keyword evidence="10" id="KW-1185">Reference proteome</keyword>
<evidence type="ECO:0000256" key="4">
    <source>
        <dbReference type="ARBA" id="ARBA00022801"/>
    </source>
</evidence>
<dbReference type="FunFam" id="1.20.1540.10:FF:000027">
    <property type="entry name" value="Rhomboid family intramembrane serine protease"/>
    <property type="match status" value="1"/>
</dbReference>
<evidence type="ECO:0000259" key="8">
    <source>
        <dbReference type="Pfam" id="PF01694"/>
    </source>
</evidence>
<comment type="similarity">
    <text evidence="2">Belongs to the peptidase S54 family.</text>
</comment>
<evidence type="ECO:0000256" key="7">
    <source>
        <dbReference type="SAM" id="Phobius"/>
    </source>
</evidence>
<evidence type="ECO:0000256" key="2">
    <source>
        <dbReference type="ARBA" id="ARBA00009045"/>
    </source>
</evidence>
<dbReference type="Pfam" id="PF01694">
    <property type="entry name" value="Rhomboid"/>
    <property type="match status" value="1"/>
</dbReference>
<evidence type="ECO:0000256" key="6">
    <source>
        <dbReference type="ARBA" id="ARBA00023136"/>
    </source>
</evidence>
<dbReference type="KEGG" id="cthi:THC_0345"/>
<dbReference type="AlphaFoldDB" id="A0A0U5AFG5"/>
<dbReference type="InterPro" id="IPR050925">
    <property type="entry name" value="Rhomboid_protease_S54"/>
</dbReference>
<reference evidence="9 10" key="1">
    <citation type="journal article" date="2016" name="Int. J. Syst. Evol. Microbiol.">
        <title>Caldimicrobium thiodismutans sp. nov., a sulfur-disproportionating bacterium isolated from a hot spring, and emended description of the genus Caldimicrobium.</title>
        <authorList>
            <person name="Kojima H."/>
            <person name="Umezawa K."/>
            <person name="Fukui M."/>
        </authorList>
    </citation>
    <scope>NUCLEOTIDE SEQUENCE [LARGE SCALE GENOMIC DNA]</scope>
    <source>
        <strain evidence="9 10">TF1</strain>
    </source>
</reference>
<evidence type="ECO:0000256" key="5">
    <source>
        <dbReference type="ARBA" id="ARBA00022989"/>
    </source>
</evidence>
<gene>
    <name evidence="9" type="ORF">THC_0345</name>
</gene>
<organism evidence="9 10">
    <name type="scientific">Caldimicrobium thiodismutans</name>
    <dbReference type="NCBI Taxonomy" id="1653476"/>
    <lineage>
        <taxon>Bacteria</taxon>
        <taxon>Pseudomonadati</taxon>
        <taxon>Thermodesulfobacteriota</taxon>
        <taxon>Thermodesulfobacteria</taxon>
        <taxon>Thermodesulfobacteriales</taxon>
        <taxon>Thermodesulfobacteriaceae</taxon>
        <taxon>Caldimicrobium</taxon>
    </lineage>
</organism>
<dbReference type="Gene3D" id="1.20.1540.10">
    <property type="entry name" value="Rhomboid-like"/>
    <property type="match status" value="1"/>
</dbReference>
<protein>
    <submittedName>
        <fullName evidence="9">Peptidase S54</fullName>
    </submittedName>
</protein>
<keyword evidence="4" id="KW-0378">Hydrolase</keyword>
<evidence type="ECO:0000313" key="10">
    <source>
        <dbReference type="Proteomes" id="UP000068196"/>
    </source>
</evidence>
<dbReference type="STRING" id="1653476.THC_0345"/>